<name>A0A098AW80_DESHA</name>
<dbReference type="RefSeq" id="WP_011459368.1">
    <property type="nucleotide sequence ID" value="NZ_LK996017.1"/>
</dbReference>
<organism evidence="1">
    <name type="scientific">Desulfitobacterium hafniense</name>
    <name type="common">Desulfitobacterium frappieri</name>
    <dbReference type="NCBI Taxonomy" id="49338"/>
    <lineage>
        <taxon>Bacteria</taxon>
        <taxon>Bacillati</taxon>
        <taxon>Bacillota</taxon>
        <taxon>Clostridia</taxon>
        <taxon>Eubacteriales</taxon>
        <taxon>Desulfitobacteriaceae</taxon>
        <taxon>Desulfitobacterium</taxon>
    </lineage>
</organism>
<accession>A0A098AW80</accession>
<dbReference type="AlphaFoldDB" id="A0A098AW80"/>
<sequence length="215" mass="23636">MIQLQDLTAIIKGTSRFNGGLYDSVHVEILLQTVDAIPPEAFWYVPAGVDVPPVVKDILSLAGLPMYPQSAAKLLEGVDDIKQQAETGNLQDVINDSARLMMLATFKKMALTPVPGATNAYVLSYDYKLYPIAPNTFEMAVMLPFDGLELNPSGGRVEVTVITPIGANVDPANTKGIAPENPDLPEIITPVNNTRRQVVSFEYHKDPEFRIRYTY</sequence>
<dbReference type="EMBL" id="LK996017">
    <property type="protein sequence ID" value="CDX00879.1"/>
    <property type="molecule type" value="Genomic_DNA"/>
</dbReference>
<protein>
    <submittedName>
        <fullName evidence="1">Uncharacterized protein</fullName>
    </submittedName>
</protein>
<reference evidence="1" key="1">
    <citation type="submission" date="2014-07" db="EMBL/GenBank/DDBJ databases">
        <authorList>
            <person name="Hornung V.Bastian."/>
        </authorList>
    </citation>
    <scope>NUCLEOTIDE SEQUENCE</scope>
    <source>
        <strain evidence="1">PCE-S</strain>
    </source>
</reference>
<evidence type="ECO:0000313" key="1">
    <source>
        <dbReference type="EMBL" id="CDX00879.1"/>
    </source>
</evidence>
<proteinExistence type="predicted"/>
<gene>
    <name evidence="1" type="ORF">DPCES_0992</name>
</gene>
<dbReference type="PATRIC" id="fig|49338.4.peg.1072"/>